<feature type="transmembrane region" description="Helical" evidence="8">
    <location>
        <begin position="298"/>
        <end position="320"/>
    </location>
</feature>
<comment type="caution">
    <text evidence="9">The sequence shown here is derived from an EMBL/GenBank/DDBJ whole genome shotgun (WGS) entry which is preliminary data.</text>
</comment>
<dbReference type="Pfam" id="PF03845">
    <property type="entry name" value="Spore_permease"/>
    <property type="match status" value="1"/>
</dbReference>
<feature type="transmembrane region" description="Helical" evidence="8">
    <location>
        <begin position="265"/>
        <end position="286"/>
    </location>
</feature>
<keyword evidence="6 8" id="KW-1133">Transmembrane helix</keyword>
<feature type="transmembrane region" description="Helical" evidence="8">
    <location>
        <begin position="214"/>
        <end position="233"/>
    </location>
</feature>
<organism evidence="9 10">
    <name type="scientific">Paenibacillus artemisiicola</name>
    <dbReference type="NCBI Taxonomy" id="1172618"/>
    <lineage>
        <taxon>Bacteria</taxon>
        <taxon>Bacillati</taxon>
        <taxon>Bacillota</taxon>
        <taxon>Bacilli</taxon>
        <taxon>Bacillales</taxon>
        <taxon>Paenibacillaceae</taxon>
        <taxon>Paenibacillus</taxon>
    </lineage>
</organism>
<evidence type="ECO:0000256" key="5">
    <source>
        <dbReference type="ARBA" id="ARBA00022692"/>
    </source>
</evidence>
<keyword evidence="7 8" id="KW-0472">Membrane</keyword>
<evidence type="ECO:0000256" key="4">
    <source>
        <dbReference type="ARBA" id="ARBA00022544"/>
    </source>
</evidence>
<gene>
    <name evidence="9" type="ORF">I8J29_01555</name>
</gene>
<feature type="transmembrane region" description="Helical" evidence="8">
    <location>
        <begin position="75"/>
        <end position="96"/>
    </location>
</feature>
<dbReference type="PANTHER" id="PTHR34975">
    <property type="entry name" value="SPORE GERMINATION PROTEIN A2"/>
    <property type="match status" value="1"/>
</dbReference>
<evidence type="ECO:0000256" key="1">
    <source>
        <dbReference type="ARBA" id="ARBA00004141"/>
    </source>
</evidence>
<proteinExistence type="inferred from homology"/>
<evidence type="ECO:0000313" key="9">
    <source>
        <dbReference type="EMBL" id="MBO7742863.1"/>
    </source>
</evidence>
<evidence type="ECO:0000313" key="10">
    <source>
        <dbReference type="Proteomes" id="UP000670947"/>
    </source>
</evidence>
<feature type="transmembrane region" description="Helical" evidence="8">
    <location>
        <begin position="186"/>
        <end position="207"/>
    </location>
</feature>
<feature type="transmembrane region" description="Helical" evidence="8">
    <location>
        <begin position="335"/>
        <end position="355"/>
    </location>
</feature>
<sequence length="363" mass="41213">MFKNMQVPLAFFLMHTGMMFFLFPTDIIASTKEIHWLPIVTGLLIQVAIIALYLKGVRYYKGHNMVSVLMRKNRWLAWATFLPLWVYIGALAALTVRAFAEIISIIVSSSMPLWHFDFMFIAIPTYIVLRGGIQGLMRLGLLIAVLFLPSVFFVLAASFQNVDPHYALPLLPRSTADFAFLGHASYYKSLFMFTGCFLFLGLVPSYVSFTARGIYIACGLLVPMYLMSVYIPLMTLGEETASQLEFPFIFTADTIDIEWLMFDRVTMFLVLGLLAFILLFIAALIWQMENVFRLSVRNVRSGILLPALAAVLFVVCLVIPDWKSVNAIFRWHSYLWGYVTVVTPLVVFAVGRRYVGQPQKEAP</sequence>
<reference evidence="9 10" key="1">
    <citation type="submission" date="2021-03" db="EMBL/GenBank/DDBJ databases">
        <title>Paenibacillus artemisicola MWE-103 whole genome sequence.</title>
        <authorList>
            <person name="Ham Y.J."/>
        </authorList>
    </citation>
    <scope>NUCLEOTIDE SEQUENCE [LARGE SCALE GENOMIC DNA]</scope>
    <source>
        <strain evidence="9 10">MWE-103</strain>
    </source>
</reference>
<keyword evidence="4" id="KW-0309">Germination</keyword>
<dbReference type="RefSeq" id="WP_208845824.1">
    <property type="nucleotide sequence ID" value="NZ_JAGGDJ010000001.1"/>
</dbReference>
<evidence type="ECO:0000256" key="7">
    <source>
        <dbReference type="ARBA" id="ARBA00023136"/>
    </source>
</evidence>
<dbReference type="InterPro" id="IPR004761">
    <property type="entry name" value="Spore_GerAB"/>
</dbReference>
<protein>
    <submittedName>
        <fullName evidence="9">GerAB/ArcD/ProY family transporter</fullName>
    </submittedName>
</protein>
<keyword evidence="10" id="KW-1185">Reference proteome</keyword>
<comment type="subcellular location">
    <subcellularLocation>
        <location evidence="1">Membrane</location>
        <topology evidence="1">Multi-pass membrane protein</topology>
    </subcellularLocation>
</comment>
<keyword evidence="3" id="KW-0813">Transport</keyword>
<dbReference type="Proteomes" id="UP000670947">
    <property type="component" value="Unassembled WGS sequence"/>
</dbReference>
<feature type="transmembrane region" description="Helical" evidence="8">
    <location>
        <begin position="139"/>
        <end position="159"/>
    </location>
</feature>
<dbReference type="EMBL" id="JAGGDJ010000001">
    <property type="protein sequence ID" value="MBO7742863.1"/>
    <property type="molecule type" value="Genomic_DNA"/>
</dbReference>
<feature type="transmembrane region" description="Helical" evidence="8">
    <location>
        <begin position="102"/>
        <end position="127"/>
    </location>
</feature>
<evidence type="ECO:0000256" key="2">
    <source>
        <dbReference type="ARBA" id="ARBA00007998"/>
    </source>
</evidence>
<feature type="transmembrane region" description="Helical" evidence="8">
    <location>
        <begin position="34"/>
        <end position="54"/>
    </location>
</feature>
<comment type="similarity">
    <text evidence="2">Belongs to the amino acid-polyamine-organocation (APC) superfamily. Spore germination protein (SGP) (TC 2.A.3.9) family.</text>
</comment>
<accession>A0ABS3W3J7</accession>
<evidence type="ECO:0000256" key="3">
    <source>
        <dbReference type="ARBA" id="ARBA00022448"/>
    </source>
</evidence>
<name>A0ABS3W3J7_9BACL</name>
<feature type="transmembrane region" description="Helical" evidence="8">
    <location>
        <begin position="7"/>
        <end position="28"/>
    </location>
</feature>
<evidence type="ECO:0000256" key="6">
    <source>
        <dbReference type="ARBA" id="ARBA00022989"/>
    </source>
</evidence>
<dbReference type="PANTHER" id="PTHR34975:SF2">
    <property type="entry name" value="SPORE GERMINATION PROTEIN A2"/>
    <property type="match status" value="1"/>
</dbReference>
<keyword evidence="5 8" id="KW-0812">Transmembrane</keyword>
<evidence type="ECO:0000256" key="8">
    <source>
        <dbReference type="SAM" id="Phobius"/>
    </source>
</evidence>